<dbReference type="RefSeq" id="WP_201259292.1">
    <property type="nucleotide sequence ID" value="NZ_CAXRJZ010000062.1"/>
</dbReference>
<evidence type="ECO:0000313" key="6">
    <source>
        <dbReference type="Proteomes" id="UP000325785"/>
    </source>
</evidence>
<dbReference type="InterPro" id="IPR001647">
    <property type="entry name" value="HTH_TetR"/>
</dbReference>
<reference evidence="5 6" key="1">
    <citation type="submission" date="2018-08" db="EMBL/GenBank/DDBJ databases">
        <title>Genetic Globetrotter - A new plasmid hitch-hiking vast phylogenetic and geographic distances.</title>
        <authorList>
            <person name="Vollmers J."/>
            <person name="Petersen J."/>
        </authorList>
    </citation>
    <scope>NUCLEOTIDE SEQUENCE [LARGE SCALE GENOMIC DNA]</scope>
    <source>
        <strain evidence="5 6">DSM 26383</strain>
    </source>
</reference>
<sequence length="218" mass="24650">MSLSNNILSKAQGRHRRNPEATRASILASAQIEFAEHGLRGGRIDRIADRAKANKQLVYYYFGGKEELYRAALEATYAEIRKRETELDLSALPPETAMKRLIEFSLDYFASNREFIRLLSDENTHGAEHIKNSEFAKNTNSPILKLVSEILERGVEEGVFRKGVDPLELYISISGMTFFYFANAATLSAIFGRELDRTETIAAYREHIVTLTINGLRA</sequence>
<evidence type="ECO:0000256" key="1">
    <source>
        <dbReference type="ARBA" id="ARBA00023125"/>
    </source>
</evidence>
<evidence type="ECO:0000259" key="4">
    <source>
        <dbReference type="PROSITE" id="PS50977"/>
    </source>
</evidence>
<evidence type="ECO:0000256" key="3">
    <source>
        <dbReference type="SAM" id="MobiDB-lite"/>
    </source>
</evidence>
<protein>
    <submittedName>
        <fullName evidence="5">Nicotinate degradation protein S</fullName>
    </submittedName>
</protein>
<gene>
    <name evidence="5" type="primary">nicS_3</name>
    <name evidence="5" type="ORF">RIdsm_01307</name>
</gene>
<dbReference type="Pfam" id="PF00440">
    <property type="entry name" value="TetR_N"/>
    <property type="match status" value="1"/>
</dbReference>
<evidence type="ECO:0000256" key="2">
    <source>
        <dbReference type="PROSITE-ProRule" id="PRU00335"/>
    </source>
</evidence>
<dbReference type="Gene3D" id="1.10.357.10">
    <property type="entry name" value="Tetracycline Repressor, domain 2"/>
    <property type="match status" value="1"/>
</dbReference>
<dbReference type="GO" id="GO:0003677">
    <property type="term" value="F:DNA binding"/>
    <property type="evidence" value="ECO:0007669"/>
    <property type="project" value="UniProtKB-UniRule"/>
</dbReference>
<proteinExistence type="predicted"/>
<dbReference type="PRINTS" id="PR00455">
    <property type="entry name" value="HTHTETR"/>
</dbReference>
<dbReference type="PANTHER" id="PTHR30328:SF54">
    <property type="entry name" value="HTH-TYPE TRANSCRIPTIONAL REPRESSOR SCO4008"/>
    <property type="match status" value="1"/>
</dbReference>
<dbReference type="SUPFAM" id="SSF48498">
    <property type="entry name" value="Tetracyclin repressor-like, C-terminal domain"/>
    <property type="match status" value="1"/>
</dbReference>
<name>A0A5P3AAC4_9RHOB</name>
<dbReference type="InterPro" id="IPR009057">
    <property type="entry name" value="Homeodomain-like_sf"/>
</dbReference>
<accession>A0A5P3AAC4</accession>
<dbReference type="Pfam" id="PF17938">
    <property type="entry name" value="TetR_C_29"/>
    <property type="match status" value="1"/>
</dbReference>
<organism evidence="5 6">
    <name type="scientific">Roseovarius indicus</name>
    <dbReference type="NCBI Taxonomy" id="540747"/>
    <lineage>
        <taxon>Bacteria</taxon>
        <taxon>Pseudomonadati</taxon>
        <taxon>Pseudomonadota</taxon>
        <taxon>Alphaproteobacteria</taxon>
        <taxon>Rhodobacterales</taxon>
        <taxon>Roseobacteraceae</taxon>
        <taxon>Roseovarius</taxon>
    </lineage>
</organism>
<dbReference type="InterPro" id="IPR036271">
    <property type="entry name" value="Tet_transcr_reg_TetR-rel_C_sf"/>
</dbReference>
<dbReference type="PROSITE" id="PS50977">
    <property type="entry name" value="HTH_TETR_2"/>
    <property type="match status" value="1"/>
</dbReference>
<evidence type="ECO:0000313" key="5">
    <source>
        <dbReference type="EMBL" id="QEW25520.1"/>
    </source>
</evidence>
<feature type="domain" description="HTH tetR-type" evidence="4">
    <location>
        <begin position="20"/>
        <end position="80"/>
    </location>
</feature>
<dbReference type="PANTHER" id="PTHR30328">
    <property type="entry name" value="TRANSCRIPTIONAL REPRESSOR"/>
    <property type="match status" value="1"/>
</dbReference>
<dbReference type="Proteomes" id="UP000325785">
    <property type="component" value="Chromosome"/>
</dbReference>
<dbReference type="EMBL" id="CP031598">
    <property type="protein sequence ID" value="QEW25520.1"/>
    <property type="molecule type" value="Genomic_DNA"/>
</dbReference>
<feature type="region of interest" description="Disordered" evidence="3">
    <location>
        <begin position="1"/>
        <end position="21"/>
    </location>
</feature>
<dbReference type="AlphaFoldDB" id="A0A5P3AAC4"/>
<feature type="DNA-binding region" description="H-T-H motif" evidence="2">
    <location>
        <begin position="43"/>
        <end position="62"/>
    </location>
</feature>
<dbReference type="InterPro" id="IPR050109">
    <property type="entry name" value="HTH-type_TetR-like_transc_reg"/>
</dbReference>
<dbReference type="SUPFAM" id="SSF46689">
    <property type="entry name" value="Homeodomain-like"/>
    <property type="match status" value="1"/>
</dbReference>
<keyword evidence="1 2" id="KW-0238">DNA-binding</keyword>
<dbReference type="KEGG" id="rid:RIdsm_01307"/>
<dbReference type="InterPro" id="IPR041474">
    <property type="entry name" value="NicS_C"/>
</dbReference>